<evidence type="ECO:0000256" key="1">
    <source>
        <dbReference type="ARBA" id="ARBA00006226"/>
    </source>
</evidence>
<dbReference type="PANTHER" id="PTHR33755">
    <property type="entry name" value="TOXIN PARE1-RELATED"/>
    <property type="match status" value="1"/>
</dbReference>
<dbReference type="InterPro" id="IPR035093">
    <property type="entry name" value="RelE/ParE_toxin_dom_sf"/>
</dbReference>
<comment type="similarity">
    <text evidence="1">Belongs to the RelE toxin family.</text>
</comment>
<dbReference type="Proteomes" id="UP000481417">
    <property type="component" value="Unassembled WGS sequence"/>
</dbReference>
<organism evidence="4 5">
    <name type="scientific">Paracoccus lichenicola</name>
    <dbReference type="NCBI Taxonomy" id="2665644"/>
    <lineage>
        <taxon>Bacteria</taxon>
        <taxon>Pseudomonadati</taxon>
        <taxon>Pseudomonadota</taxon>
        <taxon>Alphaproteobacteria</taxon>
        <taxon>Rhodobacterales</taxon>
        <taxon>Paracoccaceae</taxon>
        <taxon>Paracoccus</taxon>
    </lineage>
</organism>
<dbReference type="AlphaFoldDB" id="A0A6L6HPQ9"/>
<reference evidence="4 5" key="1">
    <citation type="submission" date="2019-11" db="EMBL/GenBank/DDBJ databases">
        <authorList>
            <person name="Lang L."/>
        </authorList>
    </citation>
    <scope>NUCLEOTIDE SEQUENCE [LARGE SCALE GENOMIC DNA]</scope>
    <source>
        <strain evidence="4 5">YIM 132242</strain>
    </source>
</reference>
<feature type="compositionally biased region" description="Basic residues" evidence="3">
    <location>
        <begin position="7"/>
        <end position="18"/>
    </location>
</feature>
<protein>
    <submittedName>
        <fullName evidence="4">Type II toxin-antitoxin system RelE/ParE family toxin</fullName>
    </submittedName>
</protein>
<dbReference type="EMBL" id="WMBT01000004">
    <property type="protein sequence ID" value="MTE00372.1"/>
    <property type="molecule type" value="Genomic_DNA"/>
</dbReference>
<dbReference type="Pfam" id="PF05016">
    <property type="entry name" value="ParE_toxin"/>
    <property type="match status" value="1"/>
</dbReference>
<keyword evidence="2" id="KW-1277">Toxin-antitoxin system</keyword>
<evidence type="ECO:0000256" key="3">
    <source>
        <dbReference type="SAM" id="MobiDB-lite"/>
    </source>
</evidence>
<evidence type="ECO:0000313" key="5">
    <source>
        <dbReference type="Proteomes" id="UP000481417"/>
    </source>
</evidence>
<keyword evidence="5" id="KW-1185">Reference proteome</keyword>
<dbReference type="InterPro" id="IPR007712">
    <property type="entry name" value="RelE/ParE_toxin"/>
</dbReference>
<gene>
    <name evidence="4" type="ORF">GIY56_08740</name>
</gene>
<dbReference type="InterPro" id="IPR051803">
    <property type="entry name" value="TA_system_RelE-like_toxin"/>
</dbReference>
<dbReference type="Gene3D" id="3.30.2310.20">
    <property type="entry name" value="RelE-like"/>
    <property type="match status" value="1"/>
</dbReference>
<dbReference type="PANTHER" id="PTHR33755:SF6">
    <property type="entry name" value="PLASMID STABILIZATION SYSTEM PROTEIN"/>
    <property type="match status" value="1"/>
</dbReference>
<proteinExistence type="inferred from homology"/>
<name>A0A6L6HPQ9_9RHOB</name>
<feature type="region of interest" description="Disordered" evidence="3">
    <location>
        <begin position="1"/>
        <end position="23"/>
    </location>
</feature>
<evidence type="ECO:0000256" key="2">
    <source>
        <dbReference type="ARBA" id="ARBA00022649"/>
    </source>
</evidence>
<accession>A0A6L6HPQ9</accession>
<evidence type="ECO:0000313" key="4">
    <source>
        <dbReference type="EMBL" id="MTE00372.1"/>
    </source>
</evidence>
<comment type="caution">
    <text evidence="4">The sequence shown here is derived from an EMBL/GenBank/DDBJ whole genome shotgun (WGS) entry which is preliminary data.</text>
</comment>
<sequence>MAESRDRRRHRRTRRRKVHDAGGHEARIRAGMRIVLSDLSRRRLHEIQSYIAFHNARAATQVADRILYAAEMLADFPDLGTRWQGGSTRTLVVSGLPYRLHYRIVGDTVQIITIAHTSQRLPKLG</sequence>